<comment type="caution">
    <text evidence="9">The sequence shown here is derived from an EMBL/GenBank/DDBJ whole genome shotgun (WGS) entry which is preliminary data.</text>
</comment>
<evidence type="ECO:0000313" key="10">
    <source>
        <dbReference type="Proteomes" id="UP000319931"/>
    </source>
</evidence>
<keyword evidence="3 7" id="KW-0812">Transmembrane</keyword>
<feature type="transmembrane region" description="Helical" evidence="7">
    <location>
        <begin position="7"/>
        <end position="24"/>
    </location>
</feature>
<feature type="domain" description="RCK C-terminal" evidence="8">
    <location>
        <begin position="294"/>
        <end position="382"/>
    </location>
</feature>
<dbReference type="RefSeq" id="WP_140850521.1">
    <property type="nucleotide sequence ID" value="NZ_RCZC01000003.1"/>
</dbReference>
<feature type="transmembrane region" description="Helical" evidence="7">
    <location>
        <begin position="565"/>
        <end position="588"/>
    </location>
</feature>
<name>A0A502FTV9_9SPHN</name>
<dbReference type="PANTHER" id="PTHR43652:SF2">
    <property type="entry name" value="BASIC AMINO ACID ANTIPORTER YFCC-RELATED"/>
    <property type="match status" value="1"/>
</dbReference>
<dbReference type="GO" id="GO:0008324">
    <property type="term" value="F:monoatomic cation transmembrane transporter activity"/>
    <property type="evidence" value="ECO:0007669"/>
    <property type="project" value="InterPro"/>
</dbReference>
<dbReference type="InterPro" id="IPR036721">
    <property type="entry name" value="RCK_C_sf"/>
</dbReference>
<dbReference type="Pfam" id="PF02080">
    <property type="entry name" value="TrkA_C"/>
    <property type="match status" value="1"/>
</dbReference>
<accession>A0A502FTV9</accession>
<keyword evidence="6 7" id="KW-0472">Membrane</keyword>
<dbReference type="EMBL" id="RCZC01000003">
    <property type="protein sequence ID" value="TPG53047.1"/>
    <property type="molecule type" value="Genomic_DNA"/>
</dbReference>
<evidence type="ECO:0000256" key="3">
    <source>
        <dbReference type="ARBA" id="ARBA00022692"/>
    </source>
</evidence>
<dbReference type="PROSITE" id="PS51202">
    <property type="entry name" value="RCK_C"/>
    <property type="match status" value="2"/>
</dbReference>
<evidence type="ECO:0000259" key="8">
    <source>
        <dbReference type="PROSITE" id="PS51202"/>
    </source>
</evidence>
<protein>
    <submittedName>
        <fullName evidence="9">SLC13 family permease</fullName>
    </submittedName>
</protein>
<dbReference type="Gene3D" id="3.30.70.1450">
    <property type="entry name" value="Regulator of K+ conductance, C-terminal domain"/>
    <property type="match status" value="1"/>
</dbReference>
<dbReference type="InterPro" id="IPR051679">
    <property type="entry name" value="DASS-Related_Transporters"/>
</dbReference>
<feature type="transmembrane region" description="Helical" evidence="7">
    <location>
        <begin position="30"/>
        <end position="49"/>
    </location>
</feature>
<evidence type="ECO:0000256" key="6">
    <source>
        <dbReference type="ARBA" id="ARBA00023136"/>
    </source>
</evidence>
<keyword evidence="5 7" id="KW-1133">Transmembrane helix</keyword>
<evidence type="ECO:0000313" key="9">
    <source>
        <dbReference type="EMBL" id="TPG53047.1"/>
    </source>
</evidence>
<feature type="transmembrane region" description="Helical" evidence="7">
    <location>
        <begin position="134"/>
        <end position="160"/>
    </location>
</feature>
<feature type="transmembrane region" description="Helical" evidence="7">
    <location>
        <begin position="96"/>
        <end position="122"/>
    </location>
</feature>
<feature type="transmembrane region" description="Helical" evidence="7">
    <location>
        <begin position="397"/>
        <end position="414"/>
    </location>
</feature>
<comment type="subcellular location">
    <subcellularLocation>
        <location evidence="1">Membrane</location>
        <topology evidence="1">Multi-pass membrane protein</topology>
    </subcellularLocation>
</comment>
<feature type="domain" description="RCK C-terminal" evidence="8">
    <location>
        <begin position="207"/>
        <end position="290"/>
    </location>
</feature>
<dbReference type="InterPro" id="IPR006037">
    <property type="entry name" value="RCK_C"/>
</dbReference>
<dbReference type="OrthoDB" id="9809303at2"/>
<evidence type="ECO:0000256" key="1">
    <source>
        <dbReference type="ARBA" id="ARBA00004141"/>
    </source>
</evidence>
<keyword evidence="4" id="KW-0677">Repeat</keyword>
<organism evidence="9 10">
    <name type="scientific">Sphingomonas glacialis</name>
    <dbReference type="NCBI Taxonomy" id="658225"/>
    <lineage>
        <taxon>Bacteria</taxon>
        <taxon>Pseudomonadati</taxon>
        <taxon>Pseudomonadota</taxon>
        <taxon>Alphaproteobacteria</taxon>
        <taxon>Sphingomonadales</taxon>
        <taxon>Sphingomonadaceae</taxon>
        <taxon>Sphingomonas</taxon>
    </lineage>
</organism>
<evidence type="ECO:0000256" key="7">
    <source>
        <dbReference type="SAM" id="Phobius"/>
    </source>
</evidence>
<dbReference type="Proteomes" id="UP000319931">
    <property type="component" value="Unassembled WGS sequence"/>
</dbReference>
<evidence type="ECO:0000256" key="4">
    <source>
        <dbReference type="ARBA" id="ARBA00022737"/>
    </source>
</evidence>
<dbReference type="InterPro" id="IPR004680">
    <property type="entry name" value="Cit_transptr-like_dom"/>
</dbReference>
<keyword evidence="10" id="KW-1185">Reference proteome</keyword>
<reference evidence="9 10" key="1">
    <citation type="journal article" date="2019" name="Environ. Microbiol.">
        <title>Species interactions and distinct microbial communities in high Arctic permafrost affected cryosols are associated with the CH4 and CO2 gas fluxes.</title>
        <authorList>
            <person name="Altshuler I."/>
            <person name="Hamel J."/>
            <person name="Turney S."/>
            <person name="Magnuson E."/>
            <person name="Levesque R."/>
            <person name="Greer C."/>
            <person name="Whyte L.G."/>
        </authorList>
    </citation>
    <scope>NUCLEOTIDE SEQUENCE [LARGE SCALE GENOMIC DNA]</scope>
    <source>
        <strain evidence="9 10">E6.1</strain>
    </source>
</reference>
<keyword evidence="2" id="KW-0813">Transport</keyword>
<feature type="transmembrane region" description="Helical" evidence="7">
    <location>
        <begin position="483"/>
        <end position="503"/>
    </location>
</feature>
<dbReference type="GO" id="GO:0005886">
    <property type="term" value="C:plasma membrane"/>
    <property type="evidence" value="ECO:0007669"/>
    <property type="project" value="TreeGrafter"/>
</dbReference>
<dbReference type="Pfam" id="PF03600">
    <property type="entry name" value="CitMHS"/>
    <property type="match status" value="1"/>
</dbReference>
<evidence type="ECO:0000256" key="2">
    <source>
        <dbReference type="ARBA" id="ARBA00022448"/>
    </source>
</evidence>
<gene>
    <name evidence="9" type="ORF">EAH76_11975</name>
</gene>
<dbReference type="AlphaFoldDB" id="A0A502FTV9"/>
<feature type="transmembrane region" description="Helical" evidence="7">
    <location>
        <begin position="180"/>
        <end position="199"/>
    </location>
</feature>
<proteinExistence type="predicted"/>
<dbReference type="PANTHER" id="PTHR43652">
    <property type="entry name" value="BASIC AMINO ACID ANTIPORTER YFCC-RELATED"/>
    <property type="match status" value="1"/>
</dbReference>
<feature type="transmembrane region" description="Helical" evidence="7">
    <location>
        <begin position="56"/>
        <end position="76"/>
    </location>
</feature>
<dbReference type="GO" id="GO:0006813">
    <property type="term" value="P:potassium ion transport"/>
    <property type="evidence" value="ECO:0007669"/>
    <property type="project" value="InterPro"/>
</dbReference>
<sequence length="592" mass="62910">MTTQQVLSFSIIGGAILCFAWGRFRYDLVSLVALLVGLVVGVVPAKTAFSGFTSDVVIIIASALVVSAGIARSGVIEWAIRPVTARLKRPRSQVPVMAGATAMLSIFTKNVGALAILMPVALRMGREKESSPTSLLMPMSFMSLLGGLVTLVGTSTNIIVSQVREQTLGQPFHMFDFAPVGLVLTLFGLVFVSFGWRLLPRDRQGRAALGEVTAAAPYSTEARIADTLPSTLQTVADLKLDDDGVKPLALILPDGARQSPTPDMRLVAGATLILEGDDAALDRALARLPLSSERDKASLEKESAAEETRTVEAVIQPNSQLIGETAERARMQERYGVQLLGIARNRERITDRMRDVRLRAGDMLVLRAGETALPDTMANLGLLPLAERSVRIGDQRGRWLPVLILAVAMLLLALRVVPVATAFFGAAVMMVVVGALSMREAIESLEPEVLILIGALTPLSEAVRQTGGTDLVAHLLVGQLHGLAPMLALGAIMIVAMACSPFLHNAPTVLVLGPIAVSVAKGLGLGPDAFLMAVATGAGCDFLTPIGHQCNTLVMGPGGYRFGDYWRLGLPLSFLVILVGTPMIAWVWQLGI</sequence>
<evidence type="ECO:0000256" key="5">
    <source>
        <dbReference type="ARBA" id="ARBA00022989"/>
    </source>
</evidence>
<dbReference type="SUPFAM" id="SSF116726">
    <property type="entry name" value="TrkA C-terminal domain-like"/>
    <property type="match status" value="1"/>
</dbReference>